<organism evidence="1 2">
    <name type="scientific">Marinilabilia rubra</name>
    <dbReference type="NCBI Taxonomy" id="2162893"/>
    <lineage>
        <taxon>Bacteria</taxon>
        <taxon>Pseudomonadati</taxon>
        <taxon>Bacteroidota</taxon>
        <taxon>Bacteroidia</taxon>
        <taxon>Marinilabiliales</taxon>
        <taxon>Marinilabiliaceae</taxon>
        <taxon>Marinilabilia</taxon>
    </lineage>
</organism>
<dbReference type="RefSeq" id="WP_109263630.1">
    <property type="nucleotide sequence ID" value="NZ_QEWP01000004.1"/>
</dbReference>
<proteinExistence type="predicted"/>
<accession>A0A2U2BAF1</accession>
<dbReference type="AlphaFoldDB" id="A0A2U2BAF1"/>
<evidence type="ECO:0000313" key="1">
    <source>
        <dbReference type="EMBL" id="PWE00007.1"/>
    </source>
</evidence>
<protein>
    <submittedName>
        <fullName evidence="1">Uncharacterized protein</fullName>
    </submittedName>
</protein>
<name>A0A2U2BAF1_9BACT</name>
<dbReference type="Proteomes" id="UP000244956">
    <property type="component" value="Unassembled WGS sequence"/>
</dbReference>
<dbReference type="OrthoDB" id="1494722at2"/>
<comment type="caution">
    <text evidence="1">The sequence shown here is derived from an EMBL/GenBank/DDBJ whole genome shotgun (WGS) entry which is preliminary data.</text>
</comment>
<reference evidence="1 2" key="1">
    <citation type="submission" date="2018-05" db="EMBL/GenBank/DDBJ databases">
        <title>Marinilabilia rubrum sp. nov., isolated from saltern sediment.</title>
        <authorList>
            <person name="Zhang R."/>
        </authorList>
    </citation>
    <scope>NUCLEOTIDE SEQUENCE [LARGE SCALE GENOMIC DNA]</scope>
    <source>
        <strain evidence="1 2">WTE16</strain>
    </source>
</reference>
<gene>
    <name evidence="1" type="ORF">DDZ16_06485</name>
</gene>
<evidence type="ECO:0000313" key="2">
    <source>
        <dbReference type="Proteomes" id="UP000244956"/>
    </source>
</evidence>
<sequence>MKECKISINQFANFSKSTKKGKKGIITRQLSPDLFRVPWYQLTKAKVKKSLEYKGDLQPIFDGINILKNRIPDTDRKKRDRQVSLEALERFVELQIPHYFKQLDFEVIKPKEKNLQFENVNFIISPDLVIKGNYKGKTIYGGVKIHISKSKPFDLQQSKLVSHLIYEYLKNEVAEHPSQVLPEFCLSIDVFGNRIVSADETDKTIEEEIKALCSEIKDLWEAA</sequence>
<keyword evidence="2" id="KW-1185">Reference proteome</keyword>
<dbReference type="EMBL" id="QEWP01000004">
    <property type="protein sequence ID" value="PWE00007.1"/>
    <property type="molecule type" value="Genomic_DNA"/>
</dbReference>